<dbReference type="Gene3D" id="3.40.50.300">
    <property type="entry name" value="P-loop containing nucleotide triphosphate hydrolases"/>
    <property type="match status" value="1"/>
</dbReference>
<dbReference type="PROSITE" id="PS50104">
    <property type="entry name" value="TIR"/>
    <property type="match status" value="1"/>
</dbReference>
<dbReference type="EMBL" id="CP133613">
    <property type="protein sequence ID" value="WMV14318.1"/>
    <property type="molecule type" value="Genomic_DNA"/>
</dbReference>
<dbReference type="InterPro" id="IPR035897">
    <property type="entry name" value="Toll_tir_struct_dom_sf"/>
</dbReference>
<feature type="domain" description="TIR" evidence="7">
    <location>
        <begin position="5"/>
        <end position="163"/>
    </location>
</feature>
<dbReference type="GO" id="GO:0006952">
    <property type="term" value="P:defense response"/>
    <property type="evidence" value="ECO:0007669"/>
    <property type="project" value="UniProtKB-KW"/>
</dbReference>
<dbReference type="GO" id="GO:0007165">
    <property type="term" value="P:signal transduction"/>
    <property type="evidence" value="ECO:0007669"/>
    <property type="project" value="InterPro"/>
</dbReference>
<keyword evidence="4" id="KW-0611">Plant defense</keyword>
<comment type="subcellular location">
    <subcellularLocation>
        <location evidence="1">Membrane</location>
        <topology evidence="1">Peripheral membrane protein</topology>
    </subcellularLocation>
</comment>
<evidence type="ECO:0000256" key="4">
    <source>
        <dbReference type="ARBA" id="ARBA00022821"/>
    </source>
</evidence>
<accession>A0AAF0TFI0</accession>
<dbReference type="Gene3D" id="3.80.10.10">
    <property type="entry name" value="Ribonuclease Inhibitor"/>
    <property type="match status" value="1"/>
</dbReference>
<dbReference type="Gene3D" id="3.40.50.10140">
    <property type="entry name" value="Toll/interleukin-1 receptor homology (TIR) domain"/>
    <property type="match status" value="1"/>
</dbReference>
<dbReference type="Gene3D" id="1.10.8.430">
    <property type="entry name" value="Helical domain of apoptotic protease-activating factors"/>
    <property type="match status" value="1"/>
</dbReference>
<keyword evidence="9" id="KW-1185">Reference proteome</keyword>
<dbReference type="Proteomes" id="UP001234989">
    <property type="component" value="Chromosome 2"/>
</dbReference>
<dbReference type="PRINTS" id="PR00364">
    <property type="entry name" value="DISEASERSIST"/>
</dbReference>
<reference evidence="8" key="1">
    <citation type="submission" date="2023-08" db="EMBL/GenBank/DDBJ databases">
        <title>A de novo genome assembly of Solanum verrucosum Schlechtendal, a Mexican diploid species geographically isolated from the other diploid A-genome species in potato relatives.</title>
        <authorList>
            <person name="Hosaka K."/>
        </authorList>
    </citation>
    <scope>NUCLEOTIDE SEQUENCE</scope>
    <source>
        <tissue evidence="8">Young leaves</tissue>
    </source>
</reference>
<evidence type="ECO:0000259" key="7">
    <source>
        <dbReference type="PROSITE" id="PS50104"/>
    </source>
</evidence>
<dbReference type="GO" id="GO:0005524">
    <property type="term" value="F:ATP binding"/>
    <property type="evidence" value="ECO:0007669"/>
    <property type="project" value="UniProtKB-KW"/>
</dbReference>
<sequence length="1093" mass="124922">MSHQFVHHVFLSFRSKTFGDHLHTALLNAGIPSFRPDDKELDKNLQNSIQESRILIAIISKDYASSYRCLDELTHMIQTKKAFGNFLLPVFYDVDPSDVRKQKGSFEEPFFNFKKRYKTEKVDQWRAALREVADLGGMVLQNQADGSESRFIQEIVKVVVGKLRRTVLSVDPHPIGIDSRVKEIDLWLQEGSNNVDILAIHGSSFLADVRKVLEKYDGLARLQRQLLSNILGKNVEKIYNVNEGSVKIQEAISCKRVLLVLDDIDNIDQLNAVLGMRDWFYPGSKIIVTTRNGHLLSSTEACRCRMYKLKTLDAKESLQLFSWHAFRDETPPLEYMDLTIDVVHHCKGIPLALKVLGSSLGDLSIEIWESALRKLKAIPDSKILEKLRISYECLPDDNVQNLFLDIVCFFAGKDKDYAVTILDGCGFFSVVGIQILVDRCLLAIEHNKLMVHQLLQDMGREIIREESPWEPSSQSRIWKHKDAFNIFQGKTGTERIQGLVLDIRMLKEVEYVGQKLNGNDVEHWQFDVLQINVFSETSNGILFEIDAFSRMKKLRILQLTEAKFTGSYQWFPKSLKLLHWRGFFLKSIPKDFPLESLVALDMRRADCNKPGRELGTPDFSGLPNLEKLILKDCVRLFHIHESIGDLQELVLLNLRDCKSLSNLPRSFCQLNSLETLIISGCSGLALSTIDLGNLESLKTLHADEINYDHEKSWVALWQSWSSKLRKSPNYDNFSLYSLSSSLVSLSLARCKLTDDALSLGVNNLFSLRHLNLSGNLISNLPQSITNLSMLQDLWLDACPNLQSLHNLPSRHIKLKATEWTSLERVTNMPSLLETHTLFLDVRGSEKLTEIPGLFKLEPIKIFEEEMVNTLNHLNLDDIQHAEVELFNRLTNTKKKYSVQGLYEFGIFSTTFLEVRSQGVKWIYAPTFIGIPGPNENLTFLCQWKLGTYLEAGDEINVSIIGWSCTFQMKDFGVSLECETVETDLSVTSNELAIKSSDPSAYLSGHCVMESYMPVYQLAWNHYCFSHPDYFLFNGHQRKQAAMRLILYQKLFEDFVQSSIDAGTEDDSDIDIYHEKYAEEAALAELEDDMEWPW</sequence>
<dbReference type="InterPro" id="IPR027417">
    <property type="entry name" value="P-loop_NTPase"/>
</dbReference>
<dbReference type="InterPro" id="IPR058192">
    <property type="entry name" value="WHD_ROQ1-like"/>
</dbReference>
<dbReference type="Pfam" id="PF00931">
    <property type="entry name" value="NB-ARC"/>
    <property type="match status" value="1"/>
</dbReference>
<dbReference type="PANTHER" id="PTHR11017">
    <property type="entry name" value="LEUCINE-RICH REPEAT-CONTAINING PROTEIN"/>
    <property type="match status" value="1"/>
</dbReference>
<dbReference type="PROSITE" id="PS51450">
    <property type="entry name" value="LRR"/>
    <property type="match status" value="1"/>
</dbReference>
<evidence type="ECO:0000256" key="3">
    <source>
        <dbReference type="ARBA" id="ARBA00022737"/>
    </source>
</evidence>
<keyword evidence="5" id="KW-0175">Coiled coil</keyword>
<evidence type="ECO:0000256" key="2">
    <source>
        <dbReference type="ARBA" id="ARBA00022614"/>
    </source>
</evidence>
<protein>
    <recommendedName>
        <fullName evidence="7">TIR domain-containing protein</fullName>
    </recommendedName>
</protein>
<dbReference type="PANTHER" id="PTHR11017:SF586">
    <property type="entry name" value="ADP-RIBOSYL CYCLASE_CYCLIC ADP-RIBOSE HYDROLASE"/>
    <property type="match status" value="1"/>
</dbReference>
<evidence type="ECO:0000256" key="6">
    <source>
        <dbReference type="ARBA" id="ARBA00023136"/>
    </source>
</evidence>
<dbReference type="GO" id="GO:0016020">
    <property type="term" value="C:membrane"/>
    <property type="evidence" value="ECO:0007669"/>
    <property type="project" value="UniProtKB-SubCell"/>
</dbReference>
<dbReference type="InterPro" id="IPR044974">
    <property type="entry name" value="Disease_R_plants"/>
</dbReference>
<dbReference type="SUPFAM" id="SSF52058">
    <property type="entry name" value="L domain-like"/>
    <property type="match status" value="1"/>
</dbReference>
<evidence type="ECO:0000256" key="5">
    <source>
        <dbReference type="ARBA" id="ARBA00023054"/>
    </source>
</evidence>
<dbReference type="InterPro" id="IPR000157">
    <property type="entry name" value="TIR_dom"/>
</dbReference>
<evidence type="ECO:0000256" key="1">
    <source>
        <dbReference type="ARBA" id="ARBA00004170"/>
    </source>
</evidence>
<dbReference type="SMART" id="SM00255">
    <property type="entry name" value="TIR"/>
    <property type="match status" value="1"/>
</dbReference>
<dbReference type="InterPro" id="IPR001611">
    <property type="entry name" value="Leu-rich_rpt"/>
</dbReference>
<keyword evidence="3" id="KW-0677">Repeat</keyword>
<name>A0AAF0TFI0_SOLVR</name>
<dbReference type="SUPFAM" id="SSF52200">
    <property type="entry name" value="Toll/Interleukin receptor TIR domain"/>
    <property type="match status" value="1"/>
</dbReference>
<dbReference type="InterPro" id="IPR032675">
    <property type="entry name" value="LRR_dom_sf"/>
</dbReference>
<keyword evidence="6" id="KW-0472">Membrane</keyword>
<organism evidence="8 9">
    <name type="scientific">Solanum verrucosum</name>
    <dbReference type="NCBI Taxonomy" id="315347"/>
    <lineage>
        <taxon>Eukaryota</taxon>
        <taxon>Viridiplantae</taxon>
        <taxon>Streptophyta</taxon>
        <taxon>Embryophyta</taxon>
        <taxon>Tracheophyta</taxon>
        <taxon>Spermatophyta</taxon>
        <taxon>Magnoliopsida</taxon>
        <taxon>eudicotyledons</taxon>
        <taxon>Gunneridae</taxon>
        <taxon>Pentapetalae</taxon>
        <taxon>asterids</taxon>
        <taxon>lamiids</taxon>
        <taxon>Solanales</taxon>
        <taxon>Solanaceae</taxon>
        <taxon>Solanoideae</taxon>
        <taxon>Solaneae</taxon>
        <taxon>Solanum</taxon>
    </lineage>
</organism>
<dbReference type="Pfam" id="PF23282">
    <property type="entry name" value="WHD_ROQ1"/>
    <property type="match status" value="1"/>
</dbReference>
<dbReference type="SUPFAM" id="SSF46785">
    <property type="entry name" value="Winged helix' DNA-binding domain"/>
    <property type="match status" value="1"/>
</dbReference>
<dbReference type="InterPro" id="IPR042197">
    <property type="entry name" value="Apaf_helical"/>
</dbReference>
<dbReference type="SUPFAM" id="SSF52540">
    <property type="entry name" value="P-loop containing nucleoside triphosphate hydrolases"/>
    <property type="match status" value="1"/>
</dbReference>
<dbReference type="InterPro" id="IPR036390">
    <property type="entry name" value="WH_DNA-bd_sf"/>
</dbReference>
<proteinExistence type="predicted"/>
<evidence type="ECO:0000313" key="9">
    <source>
        <dbReference type="Proteomes" id="UP001234989"/>
    </source>
</evidence>
<keyword evidence="2" id="KW-0433">Leucine-rich repeat</keyword>
<dbReference type="GO" id="GO:0043531">
    <property type="term" value="F:ADP binding"/>
    <property type="evidence" value="ECO:0007669"/>
    <property type="project" value="InterPro"/>
</dbReference>
<evidence type="ECO:0000313" key="8">
    <source>
        <dbReference type="EMBL" id="WMV14318.1"/>
    </source>
</evidence>
<dbReference type="InterPro" id="IPR002182">
    <property type="entry name" value="NB-ARC"/>
</dbReference>
<gene>
    <name evidence="8" type="ORF">MTR67_007703</name>
</gene>
<dbReference type="Pfam" id="PF01582">
    <property type="entry name" value="TIR"/>
    <property type="match status" value="1"/>
</dbReference>
<dbReference type="AlphaFoldDB" id="A0AAF0TFI0"/>